<evidence type="ECO:0000256" key="1">
    <source>
        <dbReference type="SAM" id="MobiDB-lite"/>
    </source>
</evidence>
<protein>
    <submittedName>
        <fullName evidence="2">Uncharacterized protein</fullName>
    </submittedName>
</protein>
<accession>A0AA87ZFR1</accession>
<reference evidence="2" key="1">
    <citation type="submission" date="2023-07" db="EMBL/GenBank/DDBJ databases">
        <title>draft genome sequence of fig (Ficus carica).</title>
        <authorList>
            <person name="Takahashi T."/>
            <person name="Nishimura K."/>
        </authorList>
    </citation>
    <scope>NUCLEOTIDE SEQUENCE</scope>
</reference>
<evidence type="ECO:0000313" key="3">
    <source>
        <dbReference type="Proteomes" id="UP001187192"/>
    </source>
</evidence>
<organism evidence="2 3">
    <name type="scientific">Ficus carica</name>
    <name type="common">Common fig</name>
    <dbReference type="NCBI Taxonomy" id="3494"/>
    <lineage>
        <taxon>Eukaryota</taxon>
        <taxon>Viridiplantae</taxon>
        <taxon>Streptophyta</taxon>
        <taxon>Embryophyta</taxon>
        <taxon>Tracheophyta</taxon>
        <taxon>Spermatophyta</taxon>
        <taxon>Magnoliopsida</taxon>
        <taxon>eudicotyledons</taxon>
        <taxon>Gunneridae</taxon>
        <taxon>Pentapetalae</taxon>
        <taxon>rosids</taxon>
        <taxon>fabids</taxon>
        <taxon>Rosales</taxon>
        <taxon>Moraceae</taxon>
        <taxon>Ficeae</taxon>
        <taxon>Ficus</taxon>
    </lineage>
</organism>
<proteinExistence type="predicted"/>
<dbReference type="AlphaFoldDB" id="A0AA87ZFR1"/>
<comment type="caution">
    <text evidence="2">The sequence shown here is derived from an EMBL/GenBank/DDBJ whole genome shotgun (WGS) entry which is preliminary data.</text>
</comment>
<feature type="compositionally biased region" description="Basic and acidic residues" evidence="1">
    <location>
        <begin position="21"/>
        <end position="48"/>
    </location>
</feature>
<dbReference type="EMBL" id="BTGU01000004">
    <property type="protein sequence ID" value="GMN33772.1"/>
    <property type="molecule type" value="Genomic_DNA"/>
</dbReference>
<gene>
    <name evidence="2" type="ORF">TIFTF001_004346</name>
</gene>
<evidence type="ECO:0000313" key="2">
    <source>
        <dbReference type="EMBL" id="GMN33772.1"/>
    </source>
</evidence>
<keyword evidence="3" id="KW-1185">Reference proteome</keyword>
<sequence length="82" mass="9134">MKPYLVSGGDLGSHPCSHGSRAKERTSKFSPGGERRSKLLPRGERRLDPQVPQTHVKKNCHVPTNLKHTVGWVRGLLIRIAD</sequence>
<feature type="region of interest" description="Disordered" evidence="1">
    <location>
        <begin position="1"/>
        <end position="55"/>
    </location>
</feature>
<name>A0AA87ZFR1_FICCA</name>
<dbReference type="Proteomes" id="UP001187192">
    <property type="component" value="Unassembled WGS sequence"/>
</dbReference>